<evidence type="ECO:0000313" key="11">
    <source>
        <dbReference type="Proteomes" id="UP000411403"/>
    </source>
</evidence>
<evidence type="ECO:0000313" key="7">
    <source>
        <dbReference type="Proteomes" id="UP000333665"/>
    </source>
</evidence>
<dbReference type="InterPro" id="IPR000836">
    <property type="entry name" value="PRTase_dom"/>
</dbReference>
<evidence type="ECO:0000313" key="9">
    <source>
        <dbReference type="Proteomes" id="UP000365807"/>
    </source>
</evidence>
<evidence type="ECO:0000313" key="8">
    <source>
        <dbReference type="Proteomes" id="UP000352088"/>
    </source>
</evidence>
<comment type="caution">
    <text evidence="4">The sequence shown here is derived from an EMBL/GenBank/DDBJ whole genome shotgun (WGS) entry which is preliminary data.</text>
</comment>
<dbReference type="EMBL" id="AABUYW010000003">
    <property type="protein sequence ID" value="EAJ1076493.1"/>
    <property type="molecule type" value="Genomic_DNA"/>
</dbReference>
<evidence type="ECO:0000313" key="4">
    <source>
        <dbReference type="EMBL" id="EAL6850030.1"/>
    </source>
</evidence>
<dbReference type="SUPFAM" id="SSF53271">
    <property type="entry name" value="PRTase-like"/>
    <property type="match status" value="1"/>
</dbReference>
<accession>A0A0Q2VSN1</accession>
<dbReference type="EMBL" id="AACGFG010000001">
    <property type="protein sequence ID" value="EAK4357429.1"/>
    <property type="molecule type" value="Genomic_DNA"/>
</dbReference>
<proteinExistence type="predicted"/>
<dbReference type="Proteomes" id="UP000352088">
    <property type="component" value="Unassembled WGS sequence"/>
</dbReference>
<dbReference type="EMBL" id="AACSIE010000001">
    <property type="protein sequence ID" value="EAL9203772.1"/>
    <property type="molecule type" value="Genomic_DNA"/>
</dbReference>
<dbReference type="CDD" id="cd06223">
    <property type="entry name" value="PRTases_typeI"/>
    <property type="match status" value="1"/>
</dbReference>
<dbReference type="eggNOG" id="COG1040">
    <property type="taxonomic scope" value="Bacteria"/>
</dbReference>
<dbReference type="GeneID" id="66544014"/>
<dbReference type="KEGG" id="ccoo:ATE51_01564"/>
<dbReference type="AlphaFoldDB" id="A0A0Q2VSN1"/>
<name>A0A0Q2VSN1_CAMCO</name>
<gene>
    <name evidence="3" type="ORF">B9Q54_03370</name>
    <name evidence="1" type="ORF">BU953_02460</name>
    <name evidence="2" type="ORF">C6T04_00570</name>
    <name evidence="4" type="ORF">DSX26_00930</name>
    <name evidence="5" type="ORF">DYF97_02465</name>
    <name evidence="6" type="ORF">DYU70_01090</name>
</gene>
<sequence>MKCLNCGVFTLLCFCHHCAEELSEFSLGVRELEKDFKVYSFYKYHEIKHLLHAKHKFYGYFVFHFLAKLSFFKFKNFFSVNEQINVIPLDDRVENLLYSHSAILAKYLKTEFIKPIFGALHAQNHLKYSGKSLKFRQDNKRKFKLLKKINNPVILVDDIVSSGSSLLEAKQFLEKNKISVLFAVVLADAKV</sequence>
<dbReference type="Proteomes" id="UP000365807">
    <property type="component" value="Unassembled WGS sequence"/>
</dbReference>
<evidence type="ECO:0000313" key="6">
    <source>
        <dbReference type="EMBL" id="EAL9203772.1"/>
    </source>
</evidence>
<evidence type="ECO:0000313" key="1">
    <source>
        <dbReference type="EMBL" id="EAJ1076493.1"/>
    </source>
</evidence>
<evidence type="ECO:0000313" key="2">
    <source>
        <dbReference type="EMBL" id="EAK4357429.1"/>
    </source>
</evidence>
<dbReference type="Proteomes" id="UP000557830">
    <property type="component" value="Unassembled WGS sequence"/>
</dbReference>
<dbReference type="KEGG" id="ccof:VC76_05000"/>
<dbReference type="RefSeq" id="WP_002779063.1">
    <property type="nucleotide sequence ID" value="NZ_AANHVQ020000008.1"/>
</dbReference>
<evidence type="ECO:0000313" key="12">
    <source>
        <dbReference type="Proteomes" id="UP000557830"/>
    </source>
</evidence>
<protein>
    <submittedName>
        <fullName evidence="4">ComF family protein</fullName>
    </submittedName>
</protein>
<dbReference type="Gene3D" id="3.40.50.2020">
    <property type="match status" value="1"/>
</dbReference>
<dbReference type="Proteomes" id="UP000409545">
    <property type="component" value="Unassembled WGS sequence"/>
</dbReference>
<reference evidence="4 8" key="1">
    <citation type="submission" date="2018-07" db="EMBL/GenBank/DDBJ databases">
        <authorList>
            <consortium name="NARMS: The National Antimicrobial Resistance Monitoring System"/>
        </authorList>
    </citation>
    <scope>NUCLEOTIDE SEQUENCE [LARGE SCALE GENOMIC DNA]</scope>
    <source>
        <strain evidence="6 11">CVM N17C171</strain>
        <strain evidence="4 8">CVM N17C548</strain>
        <strain evidence="2 9">FSIS11807978</strain>
        <strain evidence="5 7">FSIS11812579</strain>
        <strain evidence="1 12">FSIS1609200</strain>
        <strain evidence="3 10">FSIS1711007</strain>
    </source>
</reference>
<dbReference type="EMBL" id="AACGUZ010000004">
    <property type="protein sequence ID" value="EAK5103312.1"/>
    <property type="molecule type" value="Genomic_DNA"/>
</dbReference>
<dbReference type="EMBL" id="AACQHW010000001">
    <property type="protein sequence ID" value="EAL6850030.1"/>
    <property type="molecule type" value="Genomic_DNA"/>
</dbReference>
<dbReference type="STRING" id="195.ATE51_01564"/>
<evidence type="ECO:0000313" key="10">
    <source>
        <dbReference type="Proteomes" id="UP000409545"/>
    </source>
</evidence>
<dbReference type="Proteomes" id="UP000333665">
    <property type="component" value="Unassembled WGS sequence"/>
</dbReference>
<dbReference type="OrthoDB" id="5342812at2"/>
<evidence type="ECO:0000313" key="3">
    <source>
        <dbReference type="EMBL" id="EAK5103312.1"/>
    </source>
</evidence>
<dbReference type="EMBL" id="AACRQU010000003">
    <property type="protein sequence ID" value="EAL8416279.1"/>
    <property type="molecule type" value="Genomic_DNA"/>
</dbReference>
<dbReference type="InterPro" id="IPR029057">
    <property type="entry name" value="PRTase-like"/>
</dbReference>
<evidence type="ECO:0000313" key="5">
    <source>
        <dbReference type="EMBL" id="EAL8416279.1"/>
    </source>
</evidence>
<dbReference type="Proteomes" id="UP000411403">
    <property type="component" value="Unassembled WGS sequence"/>
</dbReference>
<organism evidence="4 8">
    <name type="scientific">Campylobacter coli</name>
    <dbReference type="NCBI Taxonomy" id="195"/>
    <lineage>
        <taxon>Bacteria</taxon>
        <taxon>Pseudomonadati</taxon>
        <taxon>Campylobacterota</taxon>
        <taxon>Epsilonproteobacteria</taxon>
        <taxon>Campylobacterales</taxon>
        <taxon>Campylobacteraceae</taxon>
        <taxon>Campylobacter</taxon>
    </lineage>
</organism>